<keyword evidence="7" id="KW-0411">Iron-sulfur</keyword>
<evidence type="ECO:0000259" key="8">
    <source>
        <dbReference type="PROSITE" id="PS51449"/>
    </source>
</evidence>
<keyword evidence="6" id="KW-0408">Iron</keyword>
<dbReference type="InterPro" id="IPR013848">
    <property type="entry name" value="Methylthiotransferase_N"/>
</dbReference>
<dbReference type="GO" id="GO:0051539">
    <property type="term" value="F:4 iron, 4 sulfur cluster binding"/>
    <property type="evidence" value="ECO:0007669"/>
    <property type="project" value="UniProtKB-KW"/>
</dbReference>
<keyword evidence="5" id="KW-0479">Metal-binding</keyword>
<evidence type="ECO:0000256" key="4">
    <source>
        <dbReference type="ARBA" id="ARBA00022691"/>
    </source>
</evidence>
<dbReference type="Proteomes" id="UP000006061">
    <property type="component" value="Chromosome"/>
</dbReference>
<protein>
    <submittedName>
        <fullName evidence="10">MiaB-like tRNA modifying enzyme</fullName>
    </submittedName>
</protein>
<evidence type="ECO:0000259" key="9">
    <source>
        <dbReference type="PROSITE" id="PS51918"/>
    </source>
</evidence>
<dbReference type="GO" id="GO:0046872">
    <property type="term" value="F:metal ion binding"/>
    <property type="evidence" value="ECO:0007669"/>
    <property type="project" value="UniProtKB-KW"/>
</dbReference>
<keyword evidence="3" id="KW-0808">Transferase</keyword>
<dbReference type="InterPro" id="IPR006638">
    <property type="entry name" value="Elp3/MiaA/NifB-like_rSAM"/>
</dbReference>
<dbReference type="PATRIC" id="fig|891968.3.peg.341"/>
<dbReference type="PROSITE" id="PS51918">
    <property type="entry name" value="RADICAL_SAM"/>
    <property type="match status" value="1"/>
</dbReference>
<accession>I4BUP8</accession>
<dbReference type="NCBIfam" id="TIGR00089">
    <property type="entry name" value="MiaB/RimO family radical SAM methylthiotransferase"/>
    <property type="match status" value="1"/>
</dbReference>
<reference evidence="11" key="1">
    <citation type="journal article" date="2013" name="Stand. Genomic Sci.">
        <title>Complete genome sequence of the moderate thermophile Anaerobaculum mobile type strain (NGA(T)).</title>
        <authorList>
            <person name="Mavromatis K."/>
            <person name="Stackebrandt E."/>
            <person name="Held B."/>
            <person name="Lapidus A."/>
            <person name="Nolan M."/>
            <person name="Lucas S."/>
            <person name="Hammon N."/>
            <person name="Deshpande S."/>
            <person name="Cheng J.F."/>
            <person name="Tapia R."/>
            <person name="Goodwin L.A."/>
            <person name="Pitluck S."/>
            <person name="Liolios K."/>
            <person name="Pagani I."/>
            <person name="Ivanova N."/>
            <person name="Mikhailova N."/>
            <person name="Huntemann M."/>
            <person name="Pati A."/>
            <person name="Chen A."/>
            <person name="Palaniappan K."/>
            <person name="Land M."/>
            <person name="Rohde M."/>
            <person name="Spring S."/>
            <person name="Goker M."/>
            <person name="Woyke T."/>
            <person name="Detter J.C."/>
            <person name="Bristow J."/>
            <person name="Eisen J.A."/>
            <person name="Markowitz V."/>
            <person name="Hugenholtz P."/>
            <person name="Klenk H.P."/>
            <person name="Kyrpides N.C."/>
        </authorList>
    </citation>
    <scope>NUCLEOTIDE SEQUENCE</scope>
    <source>
        <strain evidence="11">ATCC BAA-54 / DSM 13181 / NGA</strain>
    </source>
</reference>
<keyword evidence="4" id="KW-0949">S-adenosyl-L-methionine</keyword>
<evidence type="ECO:0000256" key="3">
    <source>
        <dbReference type="ARBA" id="ARBA00022679"/>
    </source>
</evidence>
<name>I4BUP8_ACEMN</name>
<evidence type="ECO:0000313" key="10">
    <source>
        <dbReference type="EMBL" id="AFM21005.1"/>
    </source>
</evidence>
<dbReference type="AlphaFoldDB" id="I4BUP8"/>
<dbReference type="SMART" id="SM00729">
    <property type="entry name" value="Elp3"/>
    <property type="match status" value="1"/>
</dbReference>
<dbReference type="KEGG" id="amo:Anamo_0348"/>
<sequence>MKSLDGLKVKVKSLGCRTNIYEAEAIADSFRKKGAVIVDDGDFDVGILVSCAVTGTAEKKCRQAIRHMKKESPKSMAILCGCYVQAKPDAELLSLGADICVGNRLKADLPRLVEGVIKGELKSPLVMKLDVLRHEKWDPLELSKVNFHTRSFVKIQDGCDLFCSYCIVPYLRGRPVSRDLRDVIAEVEGLVDQGCQEVVLTGVHLGLYGKGHDFDLADLVGALSKVKGLRRLRFGSIEPLALNDKLLVALAESEIFCPHLHVPLQSGDARILKLMNRGYSPVEFASIISNVRRYLGDDVHVSTDIIVGFPGEDEAAFASTLNFIRDLGIGRLHVFPFSPRKGTRAYDMPGRLQKCEIANRVNRALEEGGKLLQRYASIWMNRKVDVLIERCKGSKLLGLSRHYLETEIDWDAKGNLPERNYKGLECKVCVAEARHGILYGALSDIKDLLSERGV</sequence>
<dbReference type="HOGENOM" id="CLU_018697_1_0_0"/>
<dbReference type="GO" id="GO:0035598">
    <property type="term" value="F:tRNA (N(6)-L-threonylcarbamoyladenosine(37)-C(2))-methylthiotransferase activity"/>
    <property type="evidence" value="ECO:0007669"/>
    <property type="project" value="TreeGrafter"/>
</dbReference>
<dbReference type="PANTHER" id="PTHR11918">
    <property type="entry name" value="RADICAL SAM PROTEINS"/>
    <property type="match status" value="1"/>
</dbReference>
<dbReference type="InterPro" id="IPR023404">
    <property type="entry name" value="rSAM_horseshoe"/>
</dbReference>
<dbReference type="SUPFAM" id="SSF102114">
    <property type="entry name" value="Radical SAM enzymes"/>
    <property type="match status" value="1"/>
</dbReference>
<dbReference type="InterPro" id="IPR007197">
    <property type="entry name" value="rSAM"/>
</dbReference>
<dbReference type="Pfam" id="PF04055">
    <property type="entry name" value="Radical_SAM"/>
    <property type="match status" value="1"/>
</dbReference>
<evidence type="ECO:0000256" key="2">
    <source>
        <dbReference type="ARBA" id="ARBA00022485"/>
    </source>
</evidence>
<feature type="domain" description="Radical SAM core" evidence="9">
    <location>
        <begin position="145"/>
        <end position="374"/>
    </location>
</feature>
<evidence type="ECO:0000256" key="6">
    <source>
        <dbReference type="ARBA" id="ARBA00023004"/>
    </source>
</evidence>
<proteinExistence type="predicted"/>
<keyword evidence="2" id="KW-0004">4Fe-4S</keyword>
<dbReference type="SFLD" id="SFLDG01061">
    <property type="entry name" value="methylthiotransferase"/>
    <property type="match status" value="1"/>
</dbReference>
<evidence type="ECO:0000256" key="7">
    <source>
        <dbReference type="ARBA" id="ARBA00023014"/>
    </source>
</evidence>
<dbReference type="PANTHER" id="PTHR11918:SF45">
    <property type="entry name" value="THREONYLCARBAMOYLADENOSINE TRNA METHYLTHIOTRANSFERASE"/>
    <property type="match status" value="1"/>
</dbReference>
<dbReference type="STRING" id="891968.Anamo_0348"/>
<dbReference type="EMBL" id="CP003198">
    <property type="protein sequence ID" value="AFM21005.1"/>
    <property type="molecule type" value="Genomic_DNA"/>
</dbReference>
<dbReference type="PROSITE" id="PS01278">
    <property type="entry name" value="MTTASE_RADICAL"/>
    <property type="match status" value="1"/>
</dbReference>
<evidence type="ECO:0000256" key="5">
    <source>
        <dbReference type="ARBA" id="ARBA00022723"/>
    </source>
</evidence>
<feature type="domain" description="MTTase N-terminal" evidence="8">
    <location>
        <begin position="7"/>
        <end position="118"/>
    </location>
</feature>
<dbReference type="SFLD" id="SFLDG01082">
    <property type="entry name" value="B12-binding_domain_containing"/>
    <property type="match status" value="1"/>
</dbReference>
<dbReference type="InterPro" id="IPR006467">
    <property type="entry name" value="MiaB-like_bact"/>
</dbReference>
<dbReference type="CDD" id="cd01335">
    <property type="entry name" value="Radical_SAM"/>
    <property type="match status" value="1"/>
</dbReference>
<dbReference type="eggNOG" id="COG0621">
    <property type="taxonomic scope" value="Bacteria"/>
</dbReference>
<dbReference type="PROSITE" id="PS51449">
    <property type="entry name" value="MTTASE_N"/>
    <property type="match status" value="1"/>
</dbReference>
<dbReference type="Gene3D" id="3.40.50.12160">
    <property type="entry name" value="Methylthiotransferase, N-terminal domain"/>
    <property type="match status" value="1"/>
</dbReference>
<evidence type="ECO:0000256" key="1">
    <source>
        <dbReference type="ARBA" id="ARBA00001966"/>
    </source>
</evidence>
<dbReference type="NCBIfam" id="TIGR01579">
    <property type="entry name" value="MiaB-like-C"/>
    <property type="match status" value="1"/>
</dbReference>
<dbReference type="Pfam" id="PF00919">
    <property type="entry name" value="UPF0004"/>
    <property type="match status" value="1"/>
</dbReference>
<dbReference type="InterPro" id="IPR005839">
    <property type="entry name" value="Methylthiotransferase"/>
</dbReference>
<keyword evidence="11" id="KW-1185">Reference proteome</keyword>
<gene>
    <name evidence="10" type="ordered locus">Anamo_0348</name>
</gene>
<dbReference type="InterPro" id="IPR058240">
    <property type="entry name" value="rSAM_sf"/>
</dbReference>
<dbReference type="InterPro" id="IPR038135">
    <property type="entry name" value="Methylthiotransferase_N_sf"/>
</dbReference>
<dbReference type="SFLD" id="SFLDS00029">
    <property type="entry name" value="Radical_SAM"/>
    <property type="match status" value="1"/>
</dbReference>
<dbReference type="InterPro" id="IPR020612">
    <property type="entry name" value="Methylthiotransferase_CS"/>
</dbReference>
<comment type="cofactor">
    <cofactor evidence="1">
        <name>[4Fe-4S] cluster</name>
        <dbReference type="ChEBI" id="CHEBI:49883"/>
    </cofactor>
</comment>
<organism evidence="10 11">
    <name type="scientific">Acetomicrobium mobile (strain ATCC BAA-54 / DSM 13181 / JCM 12221 / NGA)</name>
    <name type="common">Anaerobaculum mobile</name>
    <dbReference type="NCBI Taxonomy" id="891968"/>
    <lineage>
        <taxon>Bacteria</taxon>
        <taxon>Thermotogati</taxon>
        <taxon>Synergistota</taxon>
        <taxon>Synergistia</taxon>
        <taxon>Synergistales</taxon>
        <taxon>Acetomicrobiaceae</taxon>
        <taxon>Acetomicrobium</taxon>
    </lineage>
</organism>
<dbReference type="Gene3D" id="3.80.30.20">
    <property type="entry name" value="tm_1862 like domain"/>
    <property type="match status" value="1"/>
</dbReference>
<evidence type="ECO:0000313" key="11">
    <source>
        <dbReference type="Proteomes" id="UP000006061"/>
    </source>
</evidence>